<feature type="compositionally biased region" description="Polar residues" evidence="2">
    <location>
        <begin position="1330"/>
        <end position="1342"/>
    </location>
</feature>
<dbReference type="InterPro" id="IPR055251">
    <property type="entry name" value="SOS1_NGEF_PH"/>
</dbReference>
<evidence type="ECO:0000259" key="4">
    <source>
        <dbReference type="PROSITE" id="PS50010"/>
    </source>
</evidence>
<dbReference type="RefSeq" id="XP_010892142.2">
    <property type="nucleotide sequence ID" value="XM_010893840.3"/>
</dbReference>
<dbReference type="CDD" id="cd13243">
    <property type="entry name" value="PH_PLEKHG1_G2_G3"/>
    <property type="match status" value="1"/>
</dbReference>
<organism evidence="5 6">
    <name type="scientific">Esox lucius</name>
    <name type="common">Northern pike</name>
    <dbReference type="NCBI Taxonomy" id="8010"/>
    <lineage>
        <taxon>Eukaryota</taxon>
        <taxon>Metazoa</taxon>
        <taxon>Chordata</taxon>
        <taxon>Craniata</taxon>
        <taxon>Vertebrata</taxon>
        <taxon>Euteleostomi</taxon>
        <taxon>Actinopterygii</taxon>
        <taxon>Neopterygii</taxon>
        <taxon>Teleostei</taxon>
        <taxon>Protacanthopterygii</taxon>
        <taxon>Esociformes</taxon>
        <taxon>Esocidae</taxon>
        <taxon>Esox</taxon>
    </lineage>
</organism>
<feature type="compositionally biased region" description="Low complexity" evidence="2">
    <location>
        <begin position="1718"/>
        <end position="1735"/>
    </location>
</feature>
<dbReference type="RefSeq" id="XP_010892143.2">
    <property type="nucleotide sequence ID" value="XM_010893841.3"/>
</dbReference>
<dbReference type="Pfam" id="PF00621">
    <property type="entry name" value="RhoGEF"/>
    <property type="match status" value="1"/>
</dbReference>
<evidence type="ECO:0000256" key="1">
    <source>
        <dbReference type="ARBA" id="ARBA00022553"/>
    </source>
</evidence>
<keyword evidence="1" id="KW-0597">Phosphoprotein</keyword>
<evidence type="ECO:0000313" key="5">
    <source>
        <dbReference type="Ensembl" id="ENSELUP00000010875.2"/>
    </source>
</evidence>
<dbReference type="PANTHER" id="PTHR45924:SF3">
    <property type="entry name" value="PLECKSTRIN HOMOLOGY DOMAIN-CONTAINING FAMILY G MEMBER 2"/>
    <property type="match status" value="1"/>
</dbReference>
<feature type="region of interest" description="Disordered" evidence="2">
    <location>
        <begin position="1565"/>
        <end position="1772"/>
    </location>
</feature>
<dbReference type="InterPro" id="IPR035899">
    <property type="entry name" value="DBL_dom_sf"/>
</dbReference>
<reference evidence="5" key="3">
    <citation type="submission" date="2025-08" db="UniProtKB">
        <authorList>
            <consortium name="Ensembl"/>
        </authorList>
    </citation>
    <scope>IDENTIFICATION</scope>
</reference>
<feature type="compositionally biased region" description="Pro residues" evidence="2">
    <location>
        <begin position="1583"/>
        <end position="1592"/>
    </location>
</feature>
<feature type="region of interest" description="Disordered" evidence="2">
    <location>
        <begin position="817"/>
        <end position="880"/>
    </location>
</feature>
<dbReference type="FunFam" id="1.20.900.10:FF:000019">
    <property type="entry name" value="Pleckstrin homology domain-containing family G member 1"/>
    <property type="match status" value="1"/>
</dbReference>
<feature type="region of interest" description="Disordered" evidence="2">
    <location>
        <begin position="595"/>
        <end position="661"/>
    </location>
</feature>
<name>A0A3P8Y496_ESOLU</name>
<feature type="region of interest" description="Disordered" evidence="2">
    <location>
        <begin position="416"/>
        <end position="440"/>
    </location>
</feature>
<dbReference type="STRING" id="8010.ENSELUP00000010875"/>
<feature type="compositionally biased region" description="Polar residues" evidence="2">
    <location>
        <begin position="1599"/>
        <end position="1611"/>
    </location>
</feature>
<dbReference type="Pfam" id="PF22697">
    <property type="entry name" value="SOS1_NGEF_PH"/>
    <property type="match status" value="1"/>
</dbReference>
<dbReference type="Gene3D" id="1.20.900.10">
    <property type="entry name" value="Dbl homology (DH) domain"/>
    <property type="match status" value="1"/>
</dbReference>
<dbReference type="RefSeq" id="XP_010892145.2">
    <property type="nucleotide sequence ID" value="XM_010893843.3"/>
</dbReference>
<dbReference type="RefSeq" id="XP_019904227.2">
    <property type="nucleotide sequence ID" value="XM_020048668.2"/>
</dbReference>
<feature type="compositionally biased region" description="Pro residues" evidence="2">
    <location>
        <begin position="1612"/>
        <end position="1640"/>
    </location>
</feature>
<gene>
    <name evidence="5" type="primary">PLEKHG2</name>
</gene>
<dbReference type="OMA" id="ICAYVTR"/>
<dbReference type="GO" id="GO:0031267">
    <property type="term" value="F:small GTPase binding"/>
    <property type="evidence" value="ECO:0007669"/>
    <property type="project" value="TreeGrafter"/>
</dbReference>
<dbReference type="InterPro" id="IPR000219">
    <property type="entry name" value="DH_dom"/>
</dbReference>
<dbReference type="InterPro" id="IPR043324">
    <property type="entry name" value="PH_PLEKHG1_G2_G3"/>
</dbReference>
<keyword evidence="6" id="KW-1185">Reference proteome</keyword>
<evidence type="ECO:0000259" key="3">
    <source>
        <dbReference type="PROSITE" id="PS50003"/>
    </source>
</evidence>
<evidence type="ECO:0000313" key="6">
    <source>
        <dbReference type="Proteomes" id="UP000265140"/>
    </source>
</evidence>
<reference evidence="5" key="4">
    <citation type="submission" date="2025-09" db="UniProtKB">
        <authorList>
            <consortium name="Ensembl"/>
        </authorList>
    </citation>
    <scope>IDENTIFICATION</scope>
</reference>
<feature type="region of interest" description="Disordered" evidence="2">
    <location>
        <begin position="1451"/>
        <end position="1541"/>
    </location>
</feature>
<evidence type="ECO:0000256" key="2">
    <source>
        <dbReference type="SAM" id="MobiDB-lite"/>
    </source>
</evidence>
<feature type="region of interest" description="Disordered" evidence="2">
    <location>
        <begin position="1296"/>
        <end position="1376"/>
    </location>
</feature>
<dbReference type="RefSeq" id="XP_010892144.2">
    <property type="nucleotide sequence ID" value="XM_010893842.3"/>
</dbReference>
<feature type="compositionally biased region" description="Basic and acidic residues" evidence="2">
    <location>
        <begin position="608"/>
        <end position="642"/>
    </location>
</feature>
<feature type="compositionally biased region" description="Basic and acidic residues" evidence="2">
    <location>
        <begin position="677"/>
        <end position="697"/>
    </location>
</feature>
<proteinExistence type="predicted"/>
<sequence length="2096" mass="227269">MTSSASRGSCTSVNTVCSDSDRTASLSSSASSASLQDGHSSSSSSSLPYGAVPAYPSSPKRNGSDISLDLTPLSQLPPRGHPATPPAPPKLSHLERVALEIVETEQAYVRDLKSIVEDYLGCIIDCGDLPLKPDEVSTLFCNIEDIYEFNSELLEDLERSPHVAAIAECFVERSEAFDIYTLYCMNYPNSVAVLRDCMKNESLVHFFQERQTTLCHSLPLETYLLKPVQRILKYHLLLQELAKHFDKSDPGYEVVEDAIIAMTAVAWYINDMKRKQEHAVRLQEIESLLTNWTGPDLSGFGELVLEGSFRVQRVKKERAFFLFDKMLLIAKKRLEHFIYSTHIFCCNLLLVETMKDPLCFKVSDQTIPKQQHVVQTKNQEEKRLWLHYLKRLIVENHPASLPQKARQVLGDSCRSPQFDQEHVNSPRCDDYHRGRRQSEPPELIYTPEKAKKTLPLLLEGNLSYRRGRRQSAPTKDFETTFHCESVSLKASSEGELYPGADSLASSGSTSTLASSVIEVGAEAKRPDLCMGLEDDDDLSHLSPPPTLSITEEIMQFINESRVREGLAELRHDVDPPADESLEDQTTERHPYTVAQQGNDQLLPSPNKDTYDSQDPHPHSPEDKTVQKNVEGNRAKMEDHTQEHSQASPESLIGDCEGGESTPLPANVMEEVPEEECTLAKEPEAPGERTKSEAKDEQTNEMQALLFHVNLPENQKDPCIDFAYENKPPGSSLLLLTGPERTVQNPVVSKKETQFKKSDMQIIKKIRSYYEAAEAEAGQAGDGDSSLAPRRNSFSLIIPAGLVKDSVSRFAVFGHQDSLCDSESGRSDGGAEAEPERPSPLTSMPDQGGEGALGPLCSSAAGDGGSKTLEEENRQAPDQGELVVEFTSEQGSELRHCTELIKVWKEKEMGTVAISSERENKTNLAKDISKKTLCSDEAAKVITKEVQAVSDHKTSSSYLDLEPKQAQKDSIVPSPTGYQAGWGRTRDSSPTGNLEGLPSQIKVGRWSRHCKMVSSSRTLYEGVAVGNVEAIGLFEASPGYPSLVENSERILSKVQMLARMYSAKASSMKVPLHHKRACVGRAPWAPTPGRMVPAQTEQLPQHPEEMSTVKRAHSHTAGHQEFISVTSEPQVVGHILVSEQLSPSYHQQENGCVLAGPRGGVSNLGSMSTASPRSSSPTTTQKNNEVGCEEGVTTAVQEKPMENQFDEAPSDADMQRQNPSMDSPVQEGPVQGVGMFSGDNHPASVTLSNRTWMEQKGHHLYSIKEDPALGSAAASSEGGVFGVPDELLKIIQQLSRAEPETSQMVKPDKDSLNNQPVLHCGTGGAEGGDSPQMSPGNERQAGSSEEKSPDGTLNDMDVLSPNISAHISPRPPQQMSISAPFEGSDLLVMHRTQSCTTESTQTTHICGQGVEENQVVSRLQSSDCLPNFTSQRPPHLHLPTTMGRRSLPIKTSDTAVLPSQRPPPASLRSKEPGPDPLGYSSALSPIRHPSSEPSLEKLFPLTPSTGHAMDAKPPYALSPSLRHRSPSHVRGLPGSSSNPSALTRSMAASCISQSLAKMNARIQGHATTPLDSPAPSLRMRSPSPNQPSGPSGPPHSSSQARVSQPRDSSQPTNCPPPPLRSSPAMSPPPYHSQPPVSPAPPVSLHGTTSPPRPRPVALDLSRHMGLNGNNNNNNGDDGGWAATHRKPPLASASSAPRSHDEPLWSGSTHTHNRVARPFSASEPSSRVQSPSPSPFSRICSPPPVLNQPSPLTDQPKPRSTRANGPRPFNHLGLSLEFPKASSACSSGITSPRITSPPPIGVPVSVWGVPAPQPRNAKVTSPSPSVASPTWRDGFSPDPSIQRSFNSTPPPPSRFSPCSLTISQSLRSTKGGSLPFFNLVERPPSPVRNGMRSWGESGGHSSIGVEQETGMMSPRGGTFSYNGSPSCLSPGALSPVRLAPGESTHGGQHFTSIAWPDVQELLTKYDSTEVADQSAPASPSWPKDELWGDPDLREDSCRTHLICAYVPRASPVTGMSVPIQYTHRSKPEDASSTQPAKGTIKTSYATTVNLQIAGSGRITSFSNAQVSLTQTLAPVGDSQGIRRVSINTCNLPQNSKRL</sequence>
<dbReference type="GO" id="GO:0005085">
    <property type="term" value="F:guanyl-nucleotide exchange factor activity"/>
    <property type="evidence" value="ECO:0007669"/>
    <property type="project" value="InterPro"/>
</dbReference>
<feature type="region of interest" description="Disordered" evidence="2">
    <location>
        <begin position="1"/>
        <end position="90"/>
    </location>
</feature>
<dbReference type="PROSITE" id="PS50003">
    <property type="entry name" value="PH_DOMAIN"/>
    <property type="match status" value="1"/>
</dbReference>
<feature type="domain" description="PH" evidence="3">
    <location>
        <begin position="296"/>
        <end position="394"/>
    </location>
</feature>
<evidence type="ECO:0008006" key="7">
    <source>
        <dbReference type="Google" id="ProtNLM"/>
    </source>
</evidence>
<dbReference type="CDD" id="cd00160">
    <property type="entry name" value="RhoGEF"/>
    <property type="match status" value="1"/>
</dbReference>
<feature type="region of interest" description="Disordered" evidence="2">
    <location>
        <begin position="967"/>
        <end position="997"/>
    </location>
</feature>
<feature type="compositionally biased region" description="Low complexity" evidence="2">
    <location>
        <begin position="1817"/>
        <end position="1828"/>
    </location>
</feature>
<feature type="compositionally biased region" description="Basic and acidic residues" evidence="2">
    <location>
        <begin position="419"/>
        <end position="439"/>
    </location>
</feature>
<dbReference type="Ensembl" id="ENSELUT00000001426.3">
    <property type="protein sequence ID" value="ENSELUP00000010875.2"/>
    <property type="gene ID" value="ENSELUG00000011311.3"/>
</dbReference>
<feature type="region of interest" description="Disordered" evidence="2">
    <location>
        <begin position="1156"/>
        <end position="1225"/>
    </location>
</feature>
<dbReference type="PANTHER" id="PTHR45924">
    <property type="entry name" value="FI17866P1"/>
    <property type="match status" value="1"/>
</dbReference>
<dbReference type="GO" id="GO:0005829">
    <property type="term" value="C:cytosol"/>
    <property type="evidence" value="ECO:0007669"/>
    <property type="project" value="UniProtKB-ARBA"/>
</dbReference>
<dbReference type="PROSITE" id="PS50010">
    <property type="entry name" value="DH_2"/>
    <property type="match status" value="1"/>
</dbReference>
<dbReference type="GeneTree" id="ENSGT00940000165970"/>
<feature type="compositionally biased region" description="Low complexity" evidence="2">
    <location>
        <begin position="1165"/>
        <end position="1179"/>
    </location>
</feature>
<feature type="compositionally biased region" description="Pro residues" evidence="2">
    <location>
        <begin position="79"/>
        <end position="89"/>
    </location>
</feature>
<reference evidence="5" key="2">
    <citation type="submission" date="2020-02" db="EMBL/GenBank/DDBJ databases">
        <title>Esox lucius (northern pike) genome, fEsoLuc1, primary haplotype.</title>
        <authorList>
            <person name="Myers G."/>
            <person name="Karagic N."/>
            <person name="Meyer A."/>
            <person name="Pippel M."/>
            <person name="Reichard M."/>
            <person name="Winkler S."/>
            <person name="Tracey A."/>
            <person name="Sims Y."/>
            <person name="Howe K."/>
            <person name="Rhie A."/>
            <person name="Formenti G."/>
            <person name="Durbin R."/>
            <person name="Fedrigo O."/>
            <person name="Jarvis E.D."/>
        </authorList>
    </citation>
    <scope>NUCLEOTIDE SEQUENCE [LARGE SCALE GENOMIC DNA]</scope>
</reference>
<accession>A0A3P8Y496</accession>
<feature type="region of interest" description="Disordered" evidence="2">
    <location>
        <begin position="1811"/>
        <end position="1857"/>
    </location>
</feature>
<dbReference type="Gene3D" id="2.30.29.30">
    <property type="entry name" value="Pleckstrin-homology domain (PH domain)/Phosphotyrosine-binding domain (PTB)"/>
    <property type="match status" value="1"/>
</dbReference>
<dbReference type="InterPro" id="IPR001849">
    <property type="entry name" value="PH_domain"/>
</dbReference>
<feature type="region of interest" description="Disordered" evidence="2">
    <location>
        <begin position="1427"/>
        <end position="1446"/>
    </location>
</feature>
<feature type="compositionally biased region" description="Polar residues" evidence="2">
    <location>
        <begin position="1"/>
        <end position="17"/>
    </location>
</feature>
<dbReference type="SUPFAM" id="SSF50729">
    <property type="entry name" value="PH domain-like"/>
    <property type="match status" value="1"/>
</dbReference>
<dbReference type="SUPFAM" id="SSF48065">
    <property type="entry name" value="DBL homology domain (DH-domain)"/>
    <property type="match status" value="1"/>
</dbReference>
<dbReference type="Proteomes" id="UP000265140">
    <property type="component" value="Chromosome 1"/>
</dbReference>
<feature type="compositionally biased region" description="Polar residues" evidence="2">
    <location>
        <begin position="595"/>
        <end position="607"/>
    </location>
</feature>
<dbReference type="GeneID" id="105024126"/>
<protein>
    <recommendedName>
        <fullName evidence="7">Pleckstrin homology domain containing, family G (with RhoGef domain) member 2</fullName>
    </recommendedName>
</protein>
<feature type="compositionally biased region" description="Low complexity" evidence="2">
    <location>
        <begin position="23"/>
        <end position="47"/>
    </location>
</feature>
<feature type="region of interest" description="Disordered" evidence="2">
    <location>
        <begin position="676"/>
        <end position="698"/>
    </location>
</feature>
<dbReference type="InterPro" id="IPR011993">
    <property type="entry name" value="PH-like_dom_sf"/>
</dbReference>
<dbReference type="InParanoid" id="A0A3P8Y496"/>
<feature type="domain" description="DH" evidence="4">
    <location>
        <begin position="93"/>
        <end position="272"/>
    </location>
</feature>
<dbReference type="SMART" id="SM00233">
    <property type="entry name" value="PH"/>
    <property type="match status" value="1"/>
</dbReference>
<dbReference type="Bgee" id="ENSELUG00000011311">
    <property type="expression patterns" value="Expressed in head kidney and 15 other cell types or tissues"/>
</dbReference>
<dbReference type="GO" id="GO:0030833">
    <property type="term" value="P:regulation of actin filament polymerization"/>
    <property type="evidence" value="ECO:0007669"/>
    <property type="project" value="TreeGrafter"/>
</dbReference>
<reference evidence="6" key="1">
    <citation type="journal article" date="2014" name="PLoS ONE">
        <title>The genome and linkage map of the northern pike (Esox lucius): conserved synteny revealed between the salmonid sister group and the Neoteleostei.</title>
        <authorList>
            <person name="Rondeau E.B."/>
            <person name="Minkley D.R."/>
            <person name="Leong J.S."/>
            <person name="Messmer A.M."/>
            <person name="Jantzen J.R."/>
            <person name="von Schalburg K.R."/>
            <person name="Lemon C."/>
            <person name="Bird N.H."/>
            <person name="Koop B.F."/>
        </authorList>
    </citation>
    <scope>NUCLEOTIDE SEQUENCE</scope>
</reference>
<dbReference type="RefSeq" id="XP_019904230.2">
    <property type="nucleotide sequence ID" value="XM_020048671.2"/>
</dbReference>
<dbReference type="SMART" id="SM00325">
    <property type="entry name" value="RhoGEF"/>
    <property type="match status" value="1"/>
</dbReference>